<dbReference type="KEGG" id="dsi:Dsimw501_GD23749"/>
<evidence type="ECO:0000313" key="5">
    <source>
        <dbReference type="Proteomes" id="UP000000304"/>
    </source>
</evidence>
<sequence>MSMCIKGSFGFLLVALILECANAQTCPLPFSRVGNKCYHVSLQEANWHVADRSCRKLGAELMVLDNPEDKLLTTNFLKSMGLSFTQSWHHSVWAGINCLGNRRTFLLARNGETVPYLNWVPREPNNASPEEDCVGFANYNGAFGYHDIECKVQFPFVCQREPAEDYLCLKRDIFVEVLL</sequence>
<reference evidence="3" key="2">
    <citation type="submission" date="2008-06" db="EMBL/GenBank/DDBJ databases">
        <authorList>
            <consortium name="FlyBase"/>
        </authorList>
    </citation>
    <scope>NUCLEOTIDE SEQUENCE</scope>
    <source>
        <strain evidence="3">Mixed</strain>
        <strain evidence="4">W501</strain>
    </source>
</reference>
<dbReference type="Pfam" id="PF00059">
    <property type="entry name" value="Lectin_C"/>
    <property type="match status" value="1"/>
</dbReference>
<accession>B4QA87</accession>
<gene>
    <name evidence="3" type="primary">Dsim\GD23749</name>
    <name evidence="3" type="ORF">Dsim_GD23749</name>
    <name evidence="4" type="ORF">Dsimw501_GD23749</name>
</gene>
<evidence type="ECO:0000313" key="4">
    <source>
        <dbReference type="EMBL" id="KMY89674.1"/>
    </source>
</evidence>
<dbReference type="CDD" id="cd00037">
    <property type="entry name" value="CLECT"/>
    <property type="match status" value="1"/>
</dbReference>
<dbReference type="InterPro" id="IPR050111">
    <property type="entry name" value="C-type_lectin/snaclec_domain"/>
</dbReference>
<dbReference type="OrthoDB" id="7357196at2759"/>
<evidence type="ECO:0000259" key="2">
    <source>
        <dbReference type="PROSITE" id="PS50041"/>
    </source>
</evidence>
<feature type="domain" description="C-type lectin" evidence="2">
    <location>
        <begin position="33"/>
        <end position="159"/>
    </location>
</feature>
<dbReference type="Gene3D" id="3.10.100.10">
    <property type="entry name" value="Mannose-Binding Protein A, subunit A"/>
    <property type="match status" value="1"/>
</dbReference>
<dbReference type="InterPro" id="IPR016186">
    <property type="entry name" value="C-type_lectin-like/link_sf"/>
</dbReference>
<name>B4QA87_DROSI</name>
<dbReference type="OMA" id="NGAFGYH"/>
<dbReference type="EMBL" id="CM000361">
    <property type="protein sequence ID" value="EDX04642.1"/>
    <property type="molecule type" value="Genomic_DNA"/>
</dbReference>
<reference evidence="3 5" key="1">
    <citation type="journal article" date="2007" name="Nature">
        <title>Evolution of genes and genomes on the Drosophila phylogeny.</title>
        <authorList>
            <consortium name="Drosophila 12 Genomes Consortium"/>
            <person name="Clark A.G."/>
            <person name="Eisen M.B."/>
            <person name="Smith D.R."/>
            <person name="Bergman C.M."/>
            <person name="Oliver B."/>
            <person name="Markow T.A."/>
            <person name="Kaufman T.C."/>
            <person name="Kellis M."/>
            <person name="Gelbart W."/>
            <person name="Iyer V.N."/>
            <person name="Pollard D.A."/>
            <person name="Sackton T.B."/>
            <person name="Larracuente A.M."/>
            <person name="Singh N.D."/>
            <person name="Abad J.P."/>
            <person name="Abt D.N."/>
            <person name="Adryan B."/>
            <person name="Aguade M."/>
            <person name="Akashi H."/>
            <person name="Anderson W.W."/>
            <person name="Aquadro C.F."/>
            <person name="Ardell D.H."/>
            <person name="Arguello R."/>
            <person name="Artieri C.G."/>
            <person name="Barbash D.A."/>
            <person name="Barker D."/>
            <person name="Barsanti P."/>
            <person name="Batterham P."/>
            <person name="Batzoglou S."/>
            <person name="Begun D."/>
            <person name="Bhutkar A."/>
            <person name="Blanco E."/>
            <person name="Bosak S.A."/>
            <person name="Bradley R.K."/>
            <person name="Brand A.D."/>
            <person name="Brent M.R."/>
            <person name="Brooks A.N."/>
            <person name="Brown R.H."/>
            <person name="Butlin R.K."/>
            <person name="Caggese C."/>
            <person name="Calvi B.R."/>
            <person name="Bernardo de Carvalho A."/>
            <person name="Caspi A."/>
            <person name="Castrezana S."/>
            <person name="Celniker S.E."/>
            <person name="Chang J.L."/>
            <person name="Chapple C."/>
            <person name="Chatterji S."/>
            <person name="Chinwalla A."/>
            <person name="Civetta A."/>
            <person name="Clifton S.W."/>
            <person name="Comeron J.M."/>
            <person name="Costello J.C."/>
            <person name="Coyne J.A."/>
            <person name="Daub J."/>
            <person name="David R.G."/>
            <person name="Delcher A.L."/>
            <person name="Delehaunty K."/>
            <person name="Do C.B."/>
            <person name="Ebling H."/>
            <person name="Edwards K."/>
            <person name="Eickbush T."/>
            <person name="Evans J.D."/>
            <person name="Filipski A."/>
            <person name="Findeiss S."/>
            <person name="Freyhult E."/>
            <person name="Fulton L."/>
            <person name="Fulton R."/>
            <person name="Garcia A.C."/>
            <person name="Gardiner A."/>
            <person name="Garfield D.A."/>
            <person name="Garvin B.E."/>
            <person name="Gibson G."/>
            <person name="Gilbert D."/>
            <person name="Gnerre S."/>
            <person name="Godfrey J."/>
            <person name="Good R."/>
            <person name="Gotea V."/>
            <person name="Gravely B."/>
            <person name="Greenberg A.J."/>
            <person name="Griffiths-Jones S."/>
            <person name="Gross S."/>
            <person name="Guigo R."/>
            <person name="Gustafson E.A."/>
            <person name="Haerty W."/>
            <person name="Hahn M.W."/>
            <person name="Halligan D.L."/>
            <person name="Halpern A.L."/>
            <person name="Halter G.M."/>
            <person name="Han M.V."/>
            <person name="Heger A."/>
            <person name="Hillier L."/>
            <person name="Hinrichs A.S."/>
            <person name="Holmes I."/>
            <person name="Hoskins R.A."/>
            <person name="Hubisz M.J."/>
            <person name="Hultmark D."/>
            <person name="Huntley M.A."/>
            <person name="Jaffe D.B."/>
            <person name="Jagadeeshan S."/>
            <person name="Jeck W.R."/>
            <person name="Johnson J."/>
            <person name="Jones C.D."/>
            <person name="Jordan W.C."/>
            <person name="Karpen G.H."/>
            <person name="Kataoka E."/>
            <person name="Keightley P.D."/>
            <person name="Kheradpour P."/>
            <person name="Kirkness E.F."/>
            <person name="Koerich L.B."/>
            <person name="Kristiansen K."/>
            <person name="Kudrna D."/>
            <person name="Kulathinal R.J."/>
            <person name="Kumar S."/>
            <person name="Kwok R."/>
            <person name="Lander E."/>
            <person name="Langley C.H."/>
            <person name="Lapoint R."/>
            <person name="Lazzaro B.P."/>
            <person name="Lee S.J."/>
            <person name="Levesque L."/>
            <person name="Li R."/>
            <person name="Lin C.F."/>
            <person name="Lin M.F."/>
            <person name="Lindblad-Toh K."/>
            <person name="Llopart A."/>
            <person name="Long M."/>
            <person name="Low L."/>
            <person name="Lozovsky E."/>
            <person name="Lu J."/>
            <person name="Luo M."/>
            <person name="Machado C.A."/>
            <person name="Makalowski W."/>
            <person name="Marzo M."/>
            <person name="Matsuda M."/>
            <person name="Matzkin L."/>
            <person name="McAllister B."/>
            <person name="McBride C.S."/>
            <person name="McKernan B."/>
            <person name="McKernan K."/>
            <person name="Mendez-Lago M."/>
            <person name="Minx P."/>
            <person name="Mollenhauer M.U."/>
            <person name="Montooth K."/>
            <person name="Mount S.M."/>
            <person name="Mu X."/>
            <person name="Myers E."/>
            <person name="Negre B."/>
            <person name="Newfeld S."/>
            <person name="Nielsen R."/>
            <person name="Noor M.A."/>
            <person name="O'Grady P."/>
            <person name="Pachter L."/>
            <person name="Papaceit M."/>
            <person name="Parisi M.J."/>
            <person name="Parisi M."/>
            <person name="Parts L."/>
            <person name="Pedersen J.S."/>
            <person name="Pesole G."/>
            <person name="Phillippy A.M."/>
            <person name="Ponting C.P."/>
            <person name="Pop M."/>
            <person name="Porcelli D."/>
            <person name="Powell J.R."/>
            <person name="Prohaska S."/>
            <person name="Pruitt K."/>
            <person name="Puig M."/>
            <person name="Quesneville H."/>
            <person name="Ram K.R."/>
            <person name="Rand D."/>
            <person name="Rasmussen M.D."/>
            <person name="Reed L.K."/>
            <person name="Reenan R."/>
            <person name="Reily A."/>
            <person name="Remington K.A."/>
            <person name="Rieger T.T."/>
            <person name="Ritchie M.G."/>
            <person name="Robin C."/>
            <person name="Rogers Y.H."/>
            <person name="Rohde C."/>
            <person name="Rozas J."/>
            <person name="Rubenfield M.J."/>
            <person name="Ruiz A."/>
            <person name="Russo S."/>
            <person name="Salzberg S.L."/>
            <person name="Sanchez-Gracia A."/>
            <person name="Saranga D.J."/>
            <person name="Sato H."/>
            <person name="Schaeffer S.W."/>
            <person name="Schatz M.C."/>
            <person name="Schlenke T."/>
            <person name="Schwartz R."/>
            <person name="Segarra C."/>
            <person name="Singh R.S."/>
            <person name="Sirot L."/>
            <person name="Sirota M."/>
            <person name="Sisneros N.B."/>
            <person name="Smith C.D."/>
            <person name="Smith T.F."/>
            <person name="Spieth J."/>
            <person name="Stage D.E."/>
            <person name="Stark A."/>
            <person name="Stephan W."/>
            <person name="Strausberg R.L."/>
            <person name="Strempel S."/>
            <person name="Sturgill D."/>
            <person name="Sutton G."/>
            <person name="Sutton G.G."/>
            <person name="Tao W."/>
            <person name="Teichmann S."/>
            <person name="Tobari Y.N."/>
            <person name="Tomimura Y."/>
            <person name="Tsolas J.M."/>
            <person name="Valente V.L."/>
            <person name="Venter E."/>
            <person name="Venter J.C."/>
            <person name="Vicario S."/>
            <person name="Vieira F.G."/>
            <person name="Vilella A.J."/>
            <person name="Villasante A."/>
            <person name="Walenz B."/>
            <person name="Wang J."/>
            <person name="Wasserman M."/>
            <person name="Watts T."/>
            <person name="Wilson D."/>
            <person name="Wilson R.K."/>
            <person name="Wing R.A."/>
            <person name="Wolfner M.F."/>
            <person name="Wong A."/>
            <person name="Wong G.K."/>
            <person name="Wu C.I."/>
            <person name="Wu G."/>
            <person name="Yamamoto D."/>
            <person name="Yang H.P."/>
            <person name="Yang S.P."/>
            <person name="Yorke J.A."/>
            <person name="Yoshida K."/>
            <person name="Zdobnov E."/>
            <person name="Zhang P."/>
            <person name="Zhang Y."/>
            <person name="Zimin A.V."/>
            <person name="Baldwin J."/>
            <person name="Abdouelleil A."/>
            <person name="Abdulkadir J."/>
            <person name="Abebe A."/>
            <person name="Abera B."/>
            <person name="Abreu J."/>
            <person name="Acer S.C."/>
            <person name="Aftuck L."/>
            <person name="Alexander A."/>
            <person name="An P."/>
            <person name="Anderson E."/>
            <person name="Anderson S."/>
            <person name="Arachi H."/>
            <person name="Azer M."/>
            <person name="Bachantsang P."/>
            <person name="Barry A."/>
            <person name="Bayul T."/>
            <person name="Berlin A."/>
            <person name="Bessette D."/>
            <person name="Bloom T."/>
            <person name="Blye J."/>
            <person name="Boguslavskiy L."/>
            <person name="Bonnet C."/>
            <person name="Boukhgalter B."/>
            <person name="Bourzgui I."/>
            <person name="Brown A."/>
            <person name="Cahill P."/>
            <person name="Channer S."/>
            <person name="Cheshatsang Y."/>
            <person name="Chuda L."/>
            <person name="Citroen M."/>
            <person name="Collymore A."/>
            <person name="Cooke P."/>
            <person name="Costello M."/>
            <person name="D'Aco K."/>
            <person name="Daza R."/>
            <person name="De Haan G."/>
            <person name="DeGray S."/>
            <person name="DeMaso C."/>
            <person name="Dhargay N."/>
            <person name="Dooley K."/>
            <person name="Dooley E."/>
            <person name="Doricent M."/>
            <person name="Dorje P."/>
            <person name="Dorjee K."/>
            <person name="Dupes A."/>
            <person name="Elong R."/>
            <person name="Falk J."/>
            <person name="Farina A."/>
            <person name="Faro S."/>
            <person name="Ferguson D."/>
            <person name="Fisher S."/>
            <person name="Foley C.D."/>
            <person name="Franke A."/>
            <person name="Friedrich D."/>
            <person name="Gadbois L."/>
            <person name="Gearin G."/>
            <person name="Gearin C.R."/>
            <person name="Giannoukos G."/>
            <person name="Goode T."/>
            <person name="Graham J."/>
            <person name="Grandbois E."/>
            <person name="Grewal S."/>
            <person name="Gyaltsen K."/>
            <person name="Hafez N."/>
            <person name="Hagos B."/>
            <person name="Hall J."/>
            <person name="Henson C."/>
            <person name="Hollinger A."/>
            <person name="Honan T."/>
            <person name="Huard M.D."/>
            <person name="Hughes L."/>
            <person name="Hurhula B."/>
            <person name="Husby M.E."/>
            <person name="Kamat A."/>
            <person name="Kanga B."/>
            <person name="Kashin S."/>
            <person name="Khazanovich D."/>
            <person name="Kisner P."/>
            <person name="Lance K."/>
            <person name="Lara M."/>
            <person name="Lee W."/>
            <person name="Lennon N."/>
            <person name="Letendre F."/>
            <person name="LeVine R."/>
            <person name="Lipovsky A."/>
            <person name="Liu X."/>
            <person name="Liu J."/>
            <person name="Liu S."/>
            <person name="Lokyitsang T."/>
            <person name="Lokyitsang Y."/>
            <person name="Lubonja R."/>
            <person name="Lui A."/>
            <person name="MacDonald P."/>
            <person name="Magnisalis V."/>
            <person name="Maru K."/>
            <person name="Matthews C."/>
            <person name="McCusker W."/>
            <person name="McDonough S."/>
            <person name="Mehta T."/>
            <person name="Meldrim J."/>
            <person name="Meneus L."/>
            <person name="Mihai O."/>
            <person name="Mihalev A."/>
            <person name="Mihova T."/>
            <person name="Mittelman R."/>
            <person name="Mlenga V."/>
            <person name="Montmayeur A."/>
            <person name="Mulrain L."/>
            <person name="Navidi A."/>
            <person name="Naylor J."/>
            <person name="Negash T."/>
            <person name="Nguyen T."/>
            <person name="Nguyen N."/>
            <person name="Nicol R."/>
            <person name="Norbu C."/>
            <person name="Norbu N."/>
            <person name="Novod N."/>
            <person name="O'Neill B."/>
            <person name="Osman S."/>
            <person name="Markiewicz E."/>
            <person name="Oyono O.L."/>
            <person name="Patti C."/>
            <person name="Phunkhang P."/>
            <person name="Pierre F."/>
            <person name="Priest M."/>
            <person name="Raghuraman S."/>
            <person name="Rege F."/>
            <person name="Reyes R."/>
            <person name="Rise C."/>
            <person name="Rogov P."/>
            <person name="Ross K."/>
            <person name="Ryan E."/>
            <person name="Settipalli S."/>
            <person name="Shea T."/>
            <person name="Sherpa N."/>
            <person name="Shi L."/>
            <person name="Shih D."/>
            <person name="Sparrow T."/>
            <person name="Spaulding J."/>
            <person name="Stalker J."/>
            <person name="Stange-Thomann N."/>
            <person name="Stavropoulos S."/>
            <person name="Stone C."/>
            <person name="Strader C."/>
            <person name="Tesfaye S."/>
            <person name="Thomson T."/>
            <person name="Thoulutsang Y."/>
            <person name="Thoulutsang D."/>
            <person name="Topham K."/>
            <person name="Topping I."/>
            <person name="Tsamla T."/>
            <person name="Vassiliev H."/>
            <person name="Vo A."/>
            <person name="Wangchuk T."/>
            <person name="Wangdi T."/>
            <person name="Weiand M."/>
            <person name="Wilkinson J."/>
            <person name="Wilson A."/>
            <person name="Yadav S."/>
            <person name="Young G."/>
            <person name="Yu Q."/>
            <person name="Zembek L."/>
            <person name="Zhong D."/>
            <person name="Zimmer A."/>
            <person name="Zwirko Z."/>
            <person name="Jaffe D.B."/>
            <person name="Alvarez P."/>
            <person name="Brockman W."/>
            <person name="Butler J."/>
            <person name="Chin C."/>
            <person name="Gnerre S."/>
            <person name="Grabherr M."/>
            <person name="Kleber M."/>
            <person name="Mauceli E."/>
            <person name="MacCallum I."/>
        </authorList>
    </citation>
    <scope>NUCLEOTIDE SEQUENCE [LARGE SCALE GENOMIC DNA]</scope>
    <source>
        <strain evidence="3">Mixed</strain>
        <strain evidence="5">mosaic</strain>
    </source>
</reference>
<evidence type="ECO:0000313" key="3">
    <source>
        <dbReference type="EMBL" id="EDX04642.1"/>
    </source>
</evidence>
<dbReference type="PANTHER" id="PTHR22803">
    <property type="entry name" value="MANNOSE, PHOSPHOLIPASE, LECTIN RECEPTOR RELATED"/>
    <property type="match status" value="1"/>
</dbReference>
<dbReference type="InterPro" id="IPR001304">
    <property type="entry name" value="C-type_lectin-like"/>
</dbReference>
<dbReference type="InterPro" id="IPR016187">
    <property type="entry name" value="CTDL_fold"/>
</dbReference>
<dbReference type="EMBL" id="CM002910">
    <property type="protein sequence ID" value="KMY89674.1"/>
    <property type="molecule type" value="Genomic_DNA"/>
</dbReference>
<dbReference type="Proteomes" id="UP000000304">
    <property type="component" value="Chromosome 2L"/>
</dbReference>
<dbReference type="STRING" id="7240.B4QA87"/>
<keyword evidence="1" id="KW-0732">Signal</keyword>
<protein>
    <submittedName>
        <fullName evidence="3">GD23749</fullName>
    </submittedName>
</protein>
<dbReference type="HOGENOM" id="CLU_049894_10_0_1"/>
<organism evidence="3 5">
    <name type="scientific">Drosophila simulans</name>
    <name type="common">Fruit fly</name>
    <dbReference type="NCBI Taxonomy" id="7240"/>
    <lineage>
        <taxon>Eukaryota</taxon>
        <taxon>Metazoa</taxon>
        <taxon>Ecdysozoa</taxon>
        <taxon>Arthropoda</taxon>
        <taxon>Hexapoda</taxon>
        <taxon>Insecta</taxon>
        <taxon>Pterygota</taxon>
        <taxon>Neoptera</taxon>
        <taxon>Endopterygota</taxon>
        <taxon>Diptera</taxon>
        <taxon>Brachycera</taxon>
        <taxon>Muscomorpha</taxon>
        <taxon>Ephydroidea</taxon>
        <taxon>Drosophilidae</taxon>
        <taxon>Drosophila</taxon>
        <taxon>Sophophora</taxon>
    </lineage>
</organism>
<dbReference type="Proteomes" id="UP000035880">
    <property type="component" value="Chromosome 2L"/>
</dbReference>
<feature type="signal peptide" evidence="1">
    <location>
        <begin position="1"/>
        <end position="23"/>
    </location>
</feature>
<feature type="chain" id="PRO_5014299341" evidence="1">
    <location>
        <begin position="24"/>
        <end position="179"/>
    </location>
</feature>
<reference evidence="4" key="3">
    <citation type="journal article" date="2013" name="Genome Res.">
        <title>A second-generation assembly of the Drosophila simulans genome provides new insights into patterns of lineage-specific divergence.</title>
        <authorList>
            <person name="Hu T.T."/>
            <person name="Eisen M.B."/>
            <person name="Thornton K.R."/>
            <person name="Andolfatto P."/>
        </authorList>
    </citation>
    <scope>NUCLEOTIDE SEQUENCE [LARGE SCALE GENOMIC DNA]</scope>
    <source>
        <strain evidence="4">W501</strain>
    </source>
</reference>
<dbReference type="PROSITE" id="PS50041">
    <property type="entry name" value="C_TYPE_LECTIN_2"/>
    <property type="match status" value="1"/>
</dbReference>
<keyword evidence="5" id="KW-1185">Reference proteome</keyword>
<dbReference type="SUPFAM" id="SSF56436">
    <property type="entry name" value="C-type lectin-like"/>
    <property type="match status" value="1"/>
</dbReference>
<dbReference type="SMART" id="SM00034">
    <property type="entry name" value="CLECT"/>
    <property type="match status" value="1"/>
</dbReference>
<evidence type="ECO:0000256" key="1">
    <source>
        <dbReference type="SAM" id="SignalP"/>
    </source>
</evidence>
<proteinExistence type="predicted"/>
<dbReference type="Bgee" id="FBgn0195122">
    <property type="expression patterns" value="Expressed in embryo and 3 other cell types or tissues"/>
</dbReference>
<dbReference type="AlphaFoldDB" id="B4QA87"/>
<reference evidence="4" key="4">
    <citation type="submission" date="2014-06" db="EMBL/GenBank/DDBJ databases">
        <authorList>
            <person name="Hu T."/>
            <person name="Eisen M.B."/>
            <person name="Thornton K.R."/>
            <person name="Andolfatto P."/>
        </authorList>
    </citation>
    <scope>NUCLEOTIDE SEQUENCE</scope>
    <source>
        <strain evidence="4">W501</strain>
    </source>
</reference>